<dbReference type="AlphaFoldDB" id="A0A8X6P227"/>
<dbReference type="PANTHER" id="PTHR33964:SF1">
    <property type="entry name" value="RE45066P"/>
    <property type="match status" value="1"/>
</dbReference>
<name>A0A8X6P227_NEPPI</name>
<dbReference type="PANTHER" id="PTHR33964">
    <property type="entry name" value="RE45066P-RELATED"/>
    <property type="match status" value="1"/>
</dbReference>
<proteinExistence type="predicted"/>
<keyword evidence="1" id="KW-0732">Signal</keyword>
<dbReference type="OrthoDB" id="6413084at2759"/>
<sequence>MGWLKVLVVLSALLAVGVADCSVDGFRCCLSEFLPLVSPAGIQLTEKRLTAACMIGSATWECIADYSDNCVGQENEKLEESINNTKNFIGKICPTTSDFMKSVIEYEECFQNASLSFQSCYNKTLLPDSLTNDDKSKWKAECCEYKNLRNCAVQAVEDTCGATASQVLQDEITNLNGAGLELACLEVFGECSNSAMMLASSLLPILFAFLCMFL</sequence>
<evidence type="ECO:0000313" key="2">
    <source>
        <dbReference type="EMBL" id="GFT44285.1"/>
    </source>
</evidence>
<dbReference type="Proteomes" id="UP000887013">
    <property type="component" value="Unassembled WGS sequence"/>
</dbReference>
<dbReference type="EMBL" id="BMAW01015531">
    <property type="protein sequence ID" value="GFT44285.1"/>
    <property type="molecule type" value="Genomic_DNA"/>
</dbReference>
<organism evidence="2 3">
    <name type="scientific">Nephila pilipes</name>
    <name type="common">Giant wood spider</name>
    <name type="synonym">Nephila maculata</name>
    <dbReference type="NCBI Taxonomy" id="299642"/>
    <lineage>
        <taxon>Eukaryota</taxon>
        <taxon>Metazoa</taxon>
        <taxon>Ecdysozoa</taxon>
        <taxon>Arthropoda</taxon>
        <taxon>Chelicerata</taxon>
        <taxon>Arachnida</taxon>
        <taxon>Araneae</taxon>
        <taxon>Araneomorphae</taxon>
        <taxon>Entelegynae</taxon>
        <taxon>Araneoidea</taxon>
        <taxon>Nephilidae</taxon>
        <taxon>Nephila</taxon>
    </lineage>
</organism>
<evidence type="ECO:0000256" key="1">
    <source>
        <dbReference type="SAM" id="SignalP"/>
    </source>
</evidence>
<feature type="chain" id="PRO_5036460262" evidence="1">
    <location>
        <begin position="20"/>
        <end position="214"/>
    </location>
</feature>
<reference evidence="2" key="1">
    <citation type="submission" date="2020-08" db="EMBL/GenBank/DDBJ databases">
        <title>Multicomponent nature underlies the extraordinary mechanical properties of spider dragline silk.</title>
        <authorList>
            <person name="Kono N."/>
            <person name="Nakamura H."/>
            <person name="Mori M."/>
            <person name="Yoshida Y."/>
            <person name="Ohtoshi R."/>
            <person name="Malay A.D."/>
            <person name="Moran D.A.P."/>
            <person name="Tomita M."/>
            <person name="Numata K."/>
            <person name="Arakawa K."/>
        </authorList>
    </citation>
    <scope>NUCLEOTIDE SEQUENCE</scope>
</reference>
<evidence type="ECO:0000313" key="3">
    <source>
        <dbReference type="Proteomes" id="UP000887013"/>
    </source>
</evidence>
<protein>
    <submittedName>
        <fullName evidence="2">Uncharacterized protein</fullName>
    </submittedName>
</protein>
<feature type="signal peptide" evidence="1">
    <location>
        <begin position="1"/>
        <end position="19"/>
    </location>
</feature>
<keyword evidence="3" id="KW-1185">Reference proteome</keyword>
<accession>A0A8X6P227</accession>
<comment type="caution">
    <text evidence="2">The sequence shown here is derived from an EMBL/GenBank/DDBJ whole genome shotgun (WGS) entry which is preliminary data.</text>
</comment>
<gene>
    <name evidence="2" type="primary">AVEN_270479_1</name>
    <name evidence="2" type="ORF">NPIL_532801</name>
</gene>